<evidence type="ECO:0000259" key="2">
    <source>
        <dbReference type="Pfam" id="PF18818"/>
    </source>
</evidence>
<protein>
    <recommendedName>
        <fullName evidence="5">DUF1738 domain-containing protein</fullName>
    </recommendedName>
</protein>
<sequence>MNNNINPALEKYTELIIKKIKEVDASEWQKPWFTPTFIGVPQNLSGRPYSNLNKVLLYAICDENKYSTPVFITFHQAQERNIRILKGARAFPITFYDLYITEIISGNKVTKEFYHSLSDEEKVHYKVKPIQKFYSVFNLEQTNYSEKFPEEWAKLQQRFQTQLNTGSDGYHNELIDKAITEQSWICPIELKQQDRAFYNRKSDSIVLPTYEQFFKKESFYFTALHEMAHSTGHSSRLNRTFGEFFGDSQYAKEELIAELSSAVAGRDLGIAVLPQKENAQYLKSWLSQISDDPRYLMSILNDVNKSTNMIESTIGVDSHKDNNTKLETLNKAQIQLYDNAQRILGGLEQQGIATKEAMNRPEYIEAIGKANEAKQLWEQENNRILHLKKDITELCTQYRSLGYGPIAHALETHAPYYIQITESSISVNYKVENIEYPVTKIKSLQTDMILSGKPNSLTIDFNNLRINDKVTEATENLQTNGISLFDQPADSIKKLFSGKRVELPNNSGELNPVTLCKSPLGWSFTISKQLQNTVESSASI</sequence>
<gene>
    <name evidence="3" type="ORF">M076_4722</name>
</gene>
<evidence type="ECO:0008006" key="5">
    <source>
        <dbReference type="Google" id="ProtNLM"/>
    </source>
</evidence>
<dbReference type="PATRIC" id="fig|1339280.3.peg.4510"/>
<evidence type="ECO:0000259" key="1">
    <source>
        <dbReference type="Pfam" id="PF08401"/>
    </source>
</evidence>
<dbReference type="GO" id="GO:0003697">
    <property type="term" value="F:single-stranded DNA binding"/>
    <property type="evidence" value="ECO:0007669"/>
    <property type="project" value="InterPro"/>
</dbReference>
<dbReference type="EMBL" id="JGDM01000124">
    <property type="protein sequence ID" value="EXZ42181.1"/>
    <property type="molecule type" value="Genomic_DNA"/>
</dbReference>
<feature type="domain" description="Polyvalent protein metallopeptidase" evidence="2">
    <location>
        <begin position="192"/>
        <end position="297"/>
    </location>
</feature>
<reference evidence="3 4" key="1">
    <citation type="submission" date="2014-02" db="EMBL/GenBank/DDBJ databases">
        <authorList>
            <person name="Sears C."/>
            <person name="Carroll K."/>
            <person name="Sack B.R."/>
            <person name="Qadri F."/>
            <person name="Myers L.L."/>
            <person name="Chung G.-T."/>
            <person name="Escheverria P."/>
            <person name="Fraser C.M."/>
            <person name="Sadzewicz L."/>
            <person name="Shefchek K.A."/>
            <person name="Tallon L."/>
            <person name="Das S.P."/>
            <person name="Daugherty S."/>
            <person name="Mongodin E.F."/>
        </authorList>
    </citation>
    <scope>NUCLEOTIDE SEQUENCE [LARGE SCALE GENOMIC DNA]</scope>
    <source>
        <strain evidence="3 4">2-F-2 #4</strain>
    </source>
</reference>
<dbReference type="AlphaFoldDB" id="A0A016BNX0"/>
<dbReference type="Pfam" id="PF08401">
    <property type="entry name" value="ArdcN"/>
    <property type="match status" value="1"/>
</dbReference>
<dbReference type="InterPro" id="IPR041459">
    <property type="entry name" value="MPTase-PolyVal"/>
</dbReference>
<comment type="caution">
    <text evidence="3">The sequence shown here is derived from an EMBL/GenBank/DDBJ whole genome shotgun (WGS) entry which is preliminary data.</text>
</comment>
<evidence type="ECO:0000313" key="4">
    <source>
        <dbReference type="Proteomes" id="UP000022272"/>
    </source>
</evidence>
<dbReference type="InterPro" id="IPR013610">
    <property type="entry name" value="ArdC_N"/>
</dbReference>
<dbReference type="Proteomes" id="UP000022272">
    <property type="component" value="Unassembled WGS sequence"/>
</dbReference>
<evidence type="ECO:0000313" key="3">
    <source>
        <dbReference type="EMBL" id="EXZ42181.1"/>
    </source>
</evidence>
<dbReference type="Pfam" id="PF18818">
    <property type="entry name" value="MPTase-PolyVal"/>
    <property type="match status" value="1"/>
</dbReference>
<accession>A0A016BNX0</accession>
<name>A0A016BNX0_BACFG</name>
<feature type="domain" description="N-terminal" evidence="1">
    <location>
        <begin position="9"/>
        <end position="137"/>
    </location>
</feature>
<organism evidence="3 4">
    <name type="scientific">Bacteroides fragilis str. 2-F-2 #4</name>
    <dbReference type="NCBI Taxonomy" id="1339280"/>
    <lineage>
        <taxon>Bacteria</taxon>
        <taxon>Pseudomonadati</taxon>
        <taxon>Bacteroidota</taxon>
        <taxon>Bacteroidia</taxon>
        <taxon>Bacteroidales</taxon>
        <taxon>Bacteroidaceae</taxon>
        <taxon>Bacteroides</taxon>
    </lineage>
</organism>
<dbReference type="RefSeq" id="WP_050440788.1">
    <property type="nucleotide sequence ID" value="NZ_JGDM01000124.1"/>
</dbReference>
<proteinExistence type="predicted"/>